<dbReference type="Proteomes" id="UP000232654">
    <property type="component" value="Unassembled WGS sequence"/>
</dbReference>
<organism evidence="1 2">
    <name type="scientific">Bifidobacterium longum</name>
    <dbReference type="NCBI Taxonomy" id="216816"/>
    <lineage>
        <taxon>Bacteria</taxon>
        <taxon>Bacillati</taxon>
        <taxon>Actinomycetota</taxon>
        <taxon>Actinomycetes</taxon>
        <taxon>Bifidobacteriales</taxon>
        <taxon>Bifidobacteriaceae</taxon>
        <taxon>Bifidobacterium</taxon>
    </lineage>
</organism>
<dbReference type="AlphaFoldDB" id="A0A2N0T360"/>
<dbReference type="EMBL" id="PJDT01000010">
    <property type="protein sequence ID" value="PKC90386.1"/>
    <property type="molecule type" value="Genomic_DNA"/>
</dbReference>
<name>A0A2N0T360_BIFLN</name>
<evidence type="ECO:0000313" key="1">
    <source>
        <dbReference type="EMBL" id="PKC90386.1"/>
    </source>
</evidence>
<comment type="caution">
    <text evidence="1">The sequence shown here is derived from an EMBL/GenBank/DDBJ whole genome shotgun (WGS) entry which is preliminary data.</text>
</comment>
<sequence>MSVYCDTGIYTAYFQMRKIVSFKYIDNDDLDSKV</sequence>
<proteinExistence type="predicted"/>
<protein>
    <submittedName>
        <fullName evidence="1">Uncharacterized protein</fullName>
    </submittedName>
</protein>
<accession>A0A2N0T360</accession>
<gene>
    <name evidence="1" type="ORF">APC1503_0423</name>
</gene>
<reference evidence="1 2" key="1">
    <citation type="submission" date="2017-12" db="EMBL/GenBank/DDBJ databases">
        <title>Bifidobacterium longum APC/DPC strains.</title>
        <authorList>
            <person name="Arboleya S."/>
        </authorList>
    </citation>
    <scope>NUCLEOTIDE SEQUENCE [LARGE SCALE GENOMIC DNA]</scope>
    <source>
        <strain evidence="1 2">APC1503</strain>
    </source>
</reference>
<evidence type="ECO:0000313" key="2">
    <source>
        <dbReference type="Proteomes" id="UP000232654"/>
    </source>
</evidence>